<dbReference type="HOGENOM" id="CLU_170142_1_0_1"/>
<dbReference type="InterPro" id="IPR036831">
    <property type="entry name" value="HdeA_sf"/>
</dbReference>
<evidence type="ECO:0000256" key="3">
    <source>
        <dbReference type="ARBA" id="ARBA00023186"/>
    </source>
</evidence>
<reference evidence="5" key="3">
    <citation type="submission" date="2015-06" db="UniProtKB">
        <authorList>
            <consortium name="EnsemblMetazoa"/>
        </authorList>
    </citation>
    <scope>IDENTIFICATION</scope>
</reference>
<keyword evidence="3" id="KW-0143">Chaperone</keyword>
<keyword evidence="1" id="KW-0732">Signal</keyword>
<keyword evidence="2" id="KW-0574">Periplasm</keyword>
<keyword evidence="6" id="KW-1185">Reference proteome</keyword>
<evidence type="ECO:0000256" key="1">
    <source>
        <dbReference type="ARBA" id="ARBA00022729"/>
    </source>
</evidence>
<reference evidence="4 6" key="2">
    <citation type="journal article" date="2013" name="Nature">
        <title>Insights into bilaterian evolution from three spiralian genomes.</title>
        <authorList>
            <person name="Simakov O."/>
            <person name="Marletaz F."/>
            <person name="Cho S.J."/>
            <person name="Edsinger-Gonzales E."/>
            <person name="Havlak P."/>
            <person name="Hellsten U."/>
            <person name="Kuo D.H."/>
            <person name="Larsson T."/>
            <person name="Lv J."/>
            <person name="Arendt D."/>
            <person name="Savage R."/>
            <person name="Osoegawa K."/>
            <person name="de Jong P."/>
            <person name="Grimwood J."/>
            <person name="Chapman J.A."/>
            <person name="Shapiro H."/>
            <person name="Aerts A."/>
            <person name="Otillar R.P."/>
            <person name="Terry A.Y."/>
            <person name="Boore J.L."/>
            <person name="Grigoriev I.V."/>
            <person name="Lindberg D.R."/>
            <person name="Seaver E.C."/>
            <person name="Weisblat D.A."/>
            <person name="Putnam N.H."/>
            <person name="Rokhsar D.S."/>
        </authorList>
    </citation>
    <scope>NUCLEOTIDE SEQUENCE</scope>
    <source>
        <strain evidence="4 6">I ESC-2004</strain>
    </source>
</reference>
<sequence length="104" mass="11575">MTLTALSLTAVAASSDKSKSPTAISKPAKPITEWTCADYLDLQENYQPYAIGWATAYSKSGKPEDTAFDVQGIETIKPTLLEYCNRNLQASFWDKVKAEFKKYI</sequence>
<dbReference type="InterPro" id="IPR010486">
    <property type="entry name" value="HNS-dep_expression_A/B"/>
</dbReference>
<evidence type="ECO:0000313" key="5">
    <source>
        <dbReference type="EnsemblMetazoa" id="CapteP111021"/>
    </source>
</evidence>
<evidence type="ECO:0008006" key="7">
    <source>
        <dbReference type="Google" id="ProtNLM"/>
    </source>
</evidence>
<evidence type="ECO:0000313" key="6">
    <source>
        <dbReference type="Proteomes" id="UP000014760"/>
    </source>
</evidence>
<organism evidence="4">
    <name type="scientific">Capitella teleta</name>
    <name type="common">Polychaete worm</name>
    <dbReference type="NCBI Taxonomy" id="283909"/>
    <lineage>
        <taxon>Eukaryota</taxon>
        <taxon>Metazoa</taxon>
        <taxon>Spiralia</taxon>
        <taxon>Lophotrochozoa</taxon>
        <taxon>Annelida</taxon>
        <taxon>Polychaeta</taxon>
        <taxon>Sedentaria</taxon>
        <taxon>Scolecida</taxon>
        <taxon>Capitellidae</taxon>
        <taxon>Capitella</taxon>
    </lineage>
</organism>
<dbReference type="InterPro" id="IPR038303">
    <property type="entry name" value="HdeA/HdeB_sf"/>
</dbReference>
<dbReference type="GO" id="GO:0071468">
    <property type="term" value="P:cellular response to acidic pH"/>
    <property type="evidence" value="ECO:0007669"/>
    <property type="project" value="InterPro"/>
</dbReference>
<dbReference type="Pfam" id="PF06411">
    <property type="entry name" value="HdeA"/>
    <property type="match status" value="1"/>
</dbReference>
<evidence type="ECO:0000313" key="4">
    <source>
        <dbReference type="EMBL" id="ELT91742.1"/>
    </source>
</evidence>
<dbReference type="EMBL" id="KB310372">
    <property type="protein sequence ID" value="ELT91742.1"/>
    <property type="molecule type" value="Genomic_DNA"/>
</dbReference>
<dbReference type="Gene3D" id="1.10.890.10">
    <property type="entry name" value="HNS-dependent expression A"/>
    <property type="match status" value="1"/>
</dbReference>
<dbReference type="EMBL" id="AMQN01030916">
    <property type="status" value="NOT_ANNOTATED_CDS"/>
    <property type="molecule type" value="Genomic_DNA"/>
</dbReference>
<protein>
    <recommendedName>
        <fullName evidence="7">HdeA/HdeB family protein</fullName>
    </recommendedName>
</protein>
<gene>
    <name evidence="4" type="ORF">CAPTEDRAFT_111021</name>
</gene>
<dbReference type="EnsemblMetazoa" id="CapteT111021">
    <property type="protein sequence ID" value="CapteP111021"/>
    <property type="gene ID" value="CapteG111021"/>
</dbReference>
<dbReference type="NCBIfam" id="NF007576">
    <property type="entry name" value="PRK10208.1"/>
    <property type="match status" value="1"/>
</dbReference>
<evidence type="ECO:0000256" key="2">
    <source>
        <dbReference type="ARBA" id="ARBA00022764"/>
    </source>
</evidence>
<dbReference type="OMA" id="ACTENKK"/>
<dbReference type="SUPFAM" id="SSF47752">
    <property type="entry name" value="Protein HNS-dependent expression A, HdeA"/>
    <property type="match status" value="1"/>
</dbReference>
<proteinExistence type="predicted"/>
<dbReference type="Proteomes" id="UP000014760">
    <property type="component" value="Unassembled WGS sequence"/>
</dbReference>
<name>R7TE06_CAPTE</name>
<dbReference type="AlphaFoldDB" id="R7TE06"/>
<accession>R7TE06</accession>
<reference evidence="6" key="1">
    <citation type="submission" date="2012-12" db="EMBL/GenBank/DDBJ databases">
        <authorList>
            <person name="Hellsten U."/>
            <person name="Grimwood J."/>
            <person name="Chapman J.A."/>
            <person name="Shapiro H."/>
            <person name="Aerts A."/>
            <person name="Otillar R.P."/>
            <person name="Terry A.Y."/>
            <person name="Boore J.L."/>
            <person name="Simakov O."/>
            <person name="Marletaz F."/>
            <person name="Cho S.-J."/>
            <person name="Edsinger-Gonzales E."/>
            <person name="Havlak P."/>
            <person name="Kuo D.-H."/>
            <person name="Larsson T."/>
            <person name="Lv J."/>
            <person name="Arendt D."/>
            <person name="Savage R."/>
            <person name="Osoegawa K."/>
            <person name="de Jong P."/>
            <person name="Lindberg D.R."/>
            <person name="Seaver E.C."/>
            <person name="Weisblat D.A."/>
            <person name="Putnam N.H."/>
            <person name="Grigoriev I.V."/>
            <person name="Rokhsar D.S."/>
        </authorList>
    </citation>
    <scope>NUCLEOTIDE SEQUENCE</scope>
    <source>
        <strain evidence="6">I ESC-2004</strain>
    </source>
</reference>